<dbReference type="Proteomes" id="UP001141259">
    <property type="component" value="Unassembled WGS sequence"/>
</dbReference>
<dbReference type="NCBIfam" id="TIGR01451">
    <property type="entry name" value="B_ant_repeat"/>
    <property type="match status" value="2"/>
</dbReference>
<feature type="domain" description="DUF7507" evidence="4">
    <location>
        <begin position="928"/>
        <end position="1023"/>
    </location>
</feature>
<feature type="compositionally biased region" description="Polar residues" evidence="1">
    <location>
        <begin position="1032"/>
        <end position="1059"/>
    </location>
</feature>
<feature type="chain" id="PRO_5040787773" description="DUF7507 domain-containing protein" evidence="3">
    <location>
        <begin position="40"/>
        <end position="1101"/>
    </location>
</feature>
<keyword evidence="2" id="KW-1133">Transmembrane helix</keyword>
<evidence type="ECO:0000256" key="2">
    <source>
        <dbReference type="SAM" id="Phobius"/>
    </source>
</evidence>
<protein>
    <recommendedName>
        <fullName evidence="4">DUF7507 domain-containing protein</fullName>
    </recommendedName>
</protein>
<accession>A0A9X2VI74</accession>
<keyword evidence="2" id="KW-0812">Transmembrane</keyword>
<feature type="domain" description="DUF7507" evidence="4">
    <location>
        <begin position="428"/>
        <end position="521"/>
    </location>
</feature>
<dbReference type="InterPro" id="IPR047589">
    <property type="entry name" value="DUF11_rpt"/>
</dbReference>
<reference evidence="5" key="1">
    <citation type="submission" date="2022-08" db="EMBL/GenBank/DDBJ databases">
        <authorList>
            <person name="Tistechok S."/>
            <person name="Samborskyy M."/>
            <person name="Roman I."/>
        </authorList>
    </citation>
    <scope>NUCLEOTIDE SEQUENCE</scope>
    <source>
        <strain evidence="5">DSM 103496</strain>
    </source>
</reference>
<feature type="domain" description="DUF7507" evidence="4">
    <location>
        <begin position="675"/>
        <end position="776"/>
    </location>
</feature>
<feature type="domain" description="DUF7507" evidence="4">
    <location>
        <begin position="293"/>
        <end position="389"/>
    </location>
</feature>
<dbReference type="InterPro" id="IPR051172">
    <property type="entry name" value="Chlamydia_OmcB"/>
</dbReference>
<feature type="transmembrane region" description="Helical" evidence="2">
    <location>
        <begin position="1071"/>
        <end position="1092"/>
    </location>
</feature>
<dbReference type="Pfam" id="PF24346">
    <property type="entry name" value="DUF7507"/>
    <property type="match status" value="6"/>
</dbReference>
<dbReference type="InterPro" id="IPR055354">
    <property type="entry name" value="DUF7507"/>
</dbReference>
<feature type="region of interest" description="Disordered" evidence="1">
    <location>
        <begin position="189"/>
        <end position="226"/>
    </location>
</feature>
<feature type="region of interest" description="Disordered" evidence="1">
    <location>
        <begin position="1030"/>
        <end position="1066"/>
    </location>
</feature>
<feature type="domain" description="DUF7507" evidence="4">
    <location>
        <begin position="805"/>
        <end position="900"/>
    </location>
</feature>
<gene>
    <name evidence="5" type="ORF">NZH93_09690</name>
</gene>
<sequence length="1101" mass="105837">MSAGTKNVFRRRHPDRPPRAWRFPAAAAVGVLIAASALAGPRSAPEVALVADTVTAGCNGGTSVPYVVPAGATSLQVDITGAEGNSGDDRADAGNGGRVIATIAVTPLERLSLVVGCQGGQGHHYGTGGGDRGGLNPCAGNYRSGGAGGGSSAVLRGSTVLAEAGGGGGGGGDGCYGGGGGGGAGSHAGDTGGGGSGSNSGGGGGGGAVAGGQGGRGGNASGSGGGGGGGGGGCAGGAGGEGAGYNGGGGGGGGGGSSCAQGAVKVAYQGAAQDGNGRVIVDANALAVTTTAVVVDSNSTEHDDIGDDVEYHVEVRNTGSRKVSDVALLATVDPETGTPLSLSCLPVQPPTTMEAGSKLTCTGRYELRGVDFTRGSVTSSVTATGSVPSVDGQQPGAAISASSGTTLELEDTSALSAEFESTSVTDRNGNGVNDVGDTVNYRLRATNTGSSTLTEVEPSGAVAGAATTPLSFRCDPAQPARLPLTATVVCSAGYTITAADVDTPGAAISATASVTGKGRAGAGKVVSSSPEAVETRLTPRPRLATALSVAGVVDVNANGRTDVGDRIDYSAVVTNSGTVTLTGVAVSDAVEEPAGPSPALTCQPAAPATLAPTATTTCTGSYTVTQADVDEGEVANTATATGLARDGETVESARARVVTKLSQAVALVATATVSAVDDANVNGKVDAGDRITYAVTATNTGAVTLTDVRVAGELTAPAGPEPELTCSPAEPARLASGATTSCTGTYVVTQSDVDSGAVVYRATATGTSPDRESVTSTPVSVRTDLVRASAMAITAAVRGIADTNTNGGTDAGDVISYSVEVTNTGTVSLDKVVAAASVVAPAGPAPVLTCSVADPVTLAPREKLLCTGDYTVTQSDVDSGAVVATASASAVDPAGQPVTAGPAQVSTGMSKAGGVSAVASVSAIEDRNSNTRNDPGDVVVYSIVVTNTGSLTLDAVEVAAGLTAPAGPEPALSCLPAQPGVLAPAATMTCGGSYTITALDAGAGVVENVVSVTATTPDGTPVAVAADAVRTSVESTPGGNESPDGDQQGNPDGSPGRSNTPGGLAYTGQGGLGPLLALGGAALLLGGGLLLVSRRSGRRRG</sequence>
<dbReference type="AlphaFoldDB" id="A0A9X2VI74"/>
<feature type="signal peptide" evidence="3">
    <location>
        <begin position="1"/>
        <end position="39"/>
    </location>
</feature>
<dbReference type="EMBL" id="JANYMP010000003">
    <property type="protein sequence ID" value="MCS7477126.1"/>
    <property type="molecule type" value="Genomic_DNA"/>
</dbReference>
<dbReference type="PANTHER" id="PTHR34819">
    <property type="entry name" value="LARGE CYSTEINE-RICH PERIPLASMIC PROTEIN OMCB"/>
    <property type="match status" value="1"/>
</dbReference>
<dbReference type="RefSeq" id="WP_259622638.1">
    <property type="nucleotide sequence ID" value="NZ_JANYMP010000003.1"/>
</dbReference>
<organism evidence="5 6">
    <name type="scientific">Umezawaea endophytica</name>
    <dbReference type="NCBI Taxonomy" id="1654476"/>
    <lineage>
        <taxon>Bacteria</taxon>
        <taxon>Bacillati</taxon>
        <taxon>Actinomycetota</taxon>
        <taxon>Actinomycetes</taxon>
        <taxon>Pseudonocardiales</taxon>
        <taxon>Pseudonocardiaceae</taxon>
        <taxon>Umezawaea</taxon>
    </lineage>
</organism>
<comment type="caution">
    <text evidence="5">The sequence shown here is derived from an EMBL/GenBank/DDBJ whole genome shotgun (WGS) entry which is preliminary data.</text>
</comment>
<evidence type="ECO:0000256" key="1">
    <source>
        <dbReference type="SAM" id="MobiDB-lite"/>
    </source>
</evidence>
<name>A0A9X2VI74_9PSEU</name>
<evidence type="ECO:0000259" key="4">
    <source>
        <dbReference type="Pfam" id="PF24346"/>
    </source>
</evidence>
<keyword evidence="6" id="KW-1185">Reference proteome</keyword>
<keyword evidence="2" id="KW-0472">Membrane</keyword>
<evidence type="ECO:0000313" key="5">
    <source>
        <dbReference type="EMBL" id="MCS7477126.1"/>
    </source>
</evidence>
<keyword evidence="3" id="KW-0732">Signal</keyword>
<evidence type="ECO:0000256" key="3">
    <source>
        <dbReference type="SAM" id="SignalP"/>
    </source>
</evidence>
<proteinExistence type="predicted"/>
<feature type="domain" description="DUF7507" evidence="4">
    <location>
        <begin position="555"/>
        <end position="652"/>
    </location>
</feature>
<evidence type="ECO:0000313" key="6">
    <source>
        <dbReference type="Proteomes" id="UP001141259"/>
    </source>
</evidence>